<comment type="caution">
    <text evidence="2">The sequence shown here is derived from an EMBL/GenBank/DDBJ whole genome shotgun (WGS) entry which is preliminary data.</text>
</comment>
<proteinExistence type="predicted"/>
<gene>
    <name evidence="2" type="ORF">ENL47_01680</name>
</gene>
<reference evidence="2" key="1">
    <citation type="journal article" date="2020" name="mSystems">
        <title>Genome- and Community-Level Interaction Insights into Carbon Utilization and Element Cycling Functions of Hydrothermarchaeota in Hydrothermal Sediment.</title>
        <authorList>
            <person name="Zhou Z."/>
            <person name="Liu Y."/>
            <person name="Xu W."/>
            <person name="Pan J."/>
            <person name="Luo Z.H."/>
            <person name="Li M."/>
        </authorList>
    </citation>
    <scope>NUCLEOTIDE SEQUENCE [LARGE SCALE GENOMIC DNA]</scope>
    <source>
        <strain evidence="2">SpSt-1</strain>
    </source>
</reference>
<accession>A0A7C5USF9</accession>
<dbReference type="AlphaFoldDB" id="A0A7C5USF9"/>
<organism evidence="2">
    <name type="scientific">Ignisphaera aggregans</name>
    <dbReference type="NCBI Taxonomy" id="334771"/>
    <lineage>
        <taxon>Archaea</taxon>
        <taxon>Thermoproteota</taxon>
        <taxon>Thermoprotei</taxon>
        <taxon>Desulfurococcales</taxon>
        <taxon>Desulfurococcaceae</taxon>
        <taxon>Ignisphaera</taxon>
    </lineage>
</organism>
<dbReference type="SUPFAM" id="SSF51717">
    <property type="entry name" value="Dihydropteroate synthetase-like"/>
    <property type="match status" value="1"/>
</dbReference>
<dbReference type="Pfam" id="PF14251">
    <property type="entry name" value="PterinBD-DUF4346"/>
    <property type="match status" value="1"/>
</dbReference>
<dbReference type="Gene3D" id="3.20.20.20">
    <property type="entry name" value="Dihydropteroate synthase-like"/>
    <property type="match status" value="1"/>
</dbReference>
<name>A0A7C5USF9_9CREN</name>
<evidence type="ECO:0000313" key="2">
    <source>
        <dbReference type="EMBL" id="HHR95549.1"/>
    </source>
</evidence>
<dbReference type="InterPro" id="IPR011005">
    <property type="entry name" value="Dihydropteroate_synth-like_sf"/>
</dbReference>
<dbReference type="PROSITE" id="PS50972">
    <property type="entry name" value="PTERIN_BINDING"/>
    <property type="match status" value="1"/>
</dbReference>
<dbReference type="InterPro" id="IPR000489">
    <property type="entry name" value="Pterin-binding_dom"/>
</dbReference>
<dbReference type="GO" id="GO:0042558">
    <property type="term" value="P:pteridine-containing compound metabolic process"/>
    <property type="evidence" value="ECO:0007669"/>
    <property type="project" value="InterPro"/>
</dbReference>
<dbReference type="EMBL" id="DRUB01000030">
    <property type="protein sequence ID" value="HHR95549.1"/>
    <property type="molecule type" value="Genomic_DNA"/>
</dbReference>
<evidence type="ECO:0000259" key="1">
    <source>
        <dbReference type="PROSITE" id="PS50972"/>
    </source>
</evidence>
<sequence>MLFGLLKKEFDVAIAIDTSIPSEIDVAIESGADMVINVDLTNIEKINRVDRYVAIVTTPREPLSGDVPSDVDERVFLLKKSVDAVKARGFEKIFADAILDIPIKTFRSMLAFHKFKSLYPEIPMFMGIGNVTELIDADSVGVNAILTMFAQEIGVSILLTVEKSVKAKGSTLECKVASQMASIAKIKNSPPKDIGLSLLILKDKRLYEDVYRDGVDEVIYAFDEDRPYTLDPMGIFKIGIDRENSYIEALYIGRKGRILIKGKSAKAIRYEIASKELVSQISHALYLGQELAKAEIALKLGKNYLQDVPLFKKPQFIKF</sequence>
<feature type="domain" description="Pterin-binding" evidence="1">
    <location>
        <begin position="1"/>
        <end position="182"/>
    </location>
</feature>
<dbReference type="InterPro" id="IPR025595">
    <property type="entry name" value="PterinBD-DUF4346"/>
</dbReference>
<protein>
    <submittedName>
        <fullName evidence="2">DUF4346 domain-containing protein</fullName>
    </submittedName>
</protein>